<proteinExistence type="inferred from homology"/>
<dbReference type="GO" id="GO:0015293">
    <property type="term" value="F:symporter activity"/>
    <property type="evidence" value="ECO:0007669"/>
    <property type="project" value="UniProtKB-KW"/>
</dbReference>
<dbReference type="Pfam" id="PF00209">
    <property type="entry name" value="SNF"/>
    <property type="match status" value="1"/>
</dbReference>
<keyword evidence="5" id="KW-0769">Symport</keyword>
<keyword evidence="4 9" id="KW-0812">Transmembrane</keyword>
<feature type="binding site" evidence="8">
    <location>
        <position position="97"/>
    </location>
    <ligand>
        <name>Na(+)</name>
        <dbReference type="ChEBI" id="CHEBI:29101"/>
        <label>1</label>
    </ligand>
</feature>
<evidence type="ECO:0000256" key="4">
    <source>
        <dbReference type="ARBA" id="ARBA00022692"/>
    </source>
</evidence>
<name>A0A9J6E138_RHIMP</name>
<evidence type="ECO:0000256" key="7">
    <source>
        <dbReference type="ARBA" id="ARBA00023136"/>
    </source>
</evidence>
<reference evidence="10" key="1">
    <citation type="journal article" date="2020" name="Cell">
        <title>Large-Scale Comparative Analyses of Tick Genomes Elucidate Their Genetic Diversity and Vector Capacities.</title>
        <authorList>
            <consortium name="Tick Genome and Microbiome Consortium (TIGMIC)"/>
            <person name="Jia N."/>
            <person name="Wang J."/>
            <person name="Shi W."/>
            <person name="Du L."/>
            <person name="Sun Y."/>
            <person name="Zhan W."/>
            <person name="Jiang J.F."/>
            <person name="Wang Q."/>
            <person name="Zhang B."/>
            <person name="Ji P."/>
            <person name="Bell-Sakyi L."/>
            <person name="Cui X.M."/>
            <person name="Yuan T.T."/>
            <person name="Jiang B.G."/>
            <person name="Yang W.F."/>
            <person name="Lam T.T."/>
            <person name="Chang Q.C."/>
            <person name="Ding S.J."/>
            <person name="Wang X.J."/>
            <person name="Zhu J.G."/>
            <person name="Ruan X.D."/>
            <person name="Zhao L."/>
            <person name="Wei J.T."/>
            <person name="Ye R.Z."/>
            <person name="Que T.C."/>
            <person name="Du C.H."/>
            <person name="Zhou Y.H."/>
            <person name="Cheng J.X."/>
            <person name="Dai P.F."/>
            <person name="Guo W.B."/>
            <person name="Han X.H."/>
            <person name="Huang E.J."/>
            <person name="Li L.F."/>
            <person name="Wei W."/>
            <person name="Gao Y.C."/>
            <person name="Liu J.Z."/>
            <person name="Shao H.Z."/>
            <person name="Wang X."/>
            <person name="Wang C.C."/>
            <person name="Yang T.C."/>
            <person name="Huo Q.B."/>
            <person name="Li W."/>
            <person name="Chen H.Y."/>
            <person name="Chen S.E."/>
            <person name="Zhou L.G."/>
            <person name="Ni X.B."/>
            <person name="Tian J.H."/>
            <person name="Sheng Y."/>
            <person name="Liu T."/>
            <person name="Pan Y.S."/>
            <person name="Xia L.Y."/>
            <person name="Li J."/>
            <person name="Zhao F."/>
            <person name="Cao W.C."/>
        </authorList>
    </citation>
    <scope>NUCLEOTIDE SEQUENCE</scope>
    <source>
        <strain evidence="10">Rmic-2018</strain>
    </source>
</reference>
<feature type="transmembrane region" description="Helical" evidence="9">
    <location>
        <begin position="85"/>
        <end position="106"/>
    </location>
</feature>
<keyword evidence="3" id="KW-0813">Transport</keyword>
<evidence type="ECO:0000313" key="11">
    <source>
        <dbReference type="Proteomes" id="UP000821866"/>
    </source>
</evidence>
<evidence type="ECO:0000256" key="2">
    <source>
        <dbReference type="ARBA" id="ARBA00006459"/>
    </source>
</evidence>
<keyword evidence="6 9" id="KW-1133">Transmembrane helix</keyword>
<evidence type="ECO:0000256" key="3">
    <source>
        <dbReference type="ARBA" id="ARBA00022448"/>
    </source>
</evidence>
<gene>
    <name evidence="10" type="ORF">HPB51_010479</name>
</gene>
<dbReference type="InterPro" id="IPR037272">
    <property type="entry name" value="SNS_sf"/>
</dbReference>
<feature type="transmembrane region" description="Helical" evidence="9">
    <location>
        <begin position="22"/>
        <end position="46"/>
    </location>
</feature>
<dbReference type="InterPro" id="IPR000175">
    <property type="entry name" value="Na/ntran_symport"/>
</dbReference>
<dbReference type="GO" id="GO:0016020">
    <property type="term" value="C:membrane"/>
    <property type="evidence" value="ECO:0007669"/>
    <property type="project" value="UniProtKB-SubCell"/>
</dbReference>
<keyword evidence="8" id="KW-0479">Metal-binding</keyword>
<evidence type="ECO:0000256" key="5">
    <source>
        <dbReference type="ARBA" id="ARBA00022847"/>
    </source>
</evidence>
<comment type="subcellular location">
    <subcellularLocation>
        <location evidence="1">Membrane</location>
        <topology evidence="1">Multi-pass membrane protein</topology>
    </subcellularLocation>
</comment>
<comment type="similarity">
    <text evidence="2">Belongs to the sodium:neurotransmitter symporter (SNF) (TC 2.A.22) family.</text>
</comment>
<protein>
    <submittedName>
        <fullName evidence="10">Uncharacterized protein</fullName>
    </submittedName>
</protein>
<evidence type="ECO:0000256" key="6">
    <source>
        <dbReference type="ARBA" id="ARBA00022989"/>
    </source>
</evidence>
<comment type="caution">
    <text evidence="10">The sequence shown here is derived from an EMBL/GenBank/DDBJ whole genome shotgun (WGS) entry which is preliminary data.</text>
</comment>
<evidence type="ECO:0000256" key="8">
    <source>
        <dbReference type="PIRSR" id="PIRSR600175-1"/>
    </source>
</evidence>
<dbReference type="EMBL" id="JABSTU010000006">
    <property type="protein sequence ID" value="KAH8027833.1"/>
    <property type="molecule type" value="Genomic_DNA"/>
</dbReference>
<dbReference type="GO" id="GO:0046872">
    <property type="term" value="F:metal ion binding"/>
    <property type="evidence" value="ECO:0007669"/>
    <property type="project" value="UniProtKB-KW"/>
</dbReference>
<reference evidence="10" key="2">
    <citation type="submission" date="2021-09" db="EMBL/GenBank/DDBJ databases">
        <authorList>
            <person name="Jia N."/>
            <person name="Wang J."/>
            <person name="Shi W."/>
            <person name="Du L."/>
            <person name="Sun Y."/>
            <person name="Zhan W."/>
            <person name="Jiang J."/>
            <person name="Wang Q."/>
            <person name="Zhang B."/>
            <person name="Ji P."/>
            <person name="Sakyi L.B."/>
            <person name="Cui X."/>
            <person name="Yuan T."/>
            <person name="Jiang B."/>
            <person name="Yang W."/>
            <person name="Lam T.T.-Y."/>
            <person name="Chang Q."/>
            <person name="Ding S."/>
            <person name="Wang X."/>
            <person name="Zhu J."/>
            <person name="Ruan X."/>
            <person name="Zhao L."/>
            <person name="Wei J."/>
            <person name="Que T."/>
            <person name="Du C."/>
            <person name="Cheng J."/>
            <person name="Dai P."/>
            <person name="Han X."/>
            <person name="Huang E."/>
            <person name="Gao Y."/>
            <person name="Liu J."/>
            <person name="Shao H."/>
            <person name="Ye R."/>
            <person name="Li L."/>
            <person name="Wei W."/>
            <person name="Wang X."/>
            <person name="Wang C."/>
            <person name="Huo Q."/>
            <person name="Li W."/>
            <person name="Guo W."/>
            <person name="Chen H."/>
            <person name="Chen S."/>
            <person name="Zhou L."/>
            <person name="Zhou L."/>
            <person name="Ni X."/>
            <person name="Tian J."/>
            <person name="Zhou Y."/>
            <person name="Sheng Y."/>
            <person name="Liu T."/>
            <person name="Pan Y."/>
            <person name="Xia L."/>
            <person name="Li J."/>
            <person name="Zhao F."/>
            <person name="Cao W."/>
        </authorList>
    </citation>
    <scope>NUCLEOTIDE SEQUENCE</scope>
    <source>
        <strain evidence="10">Rmic-2018</strain>
        <tissue evidence="10">Larvae</tissue>
    </source>
</reference>
<dbReference type="SUPFAM" id="SSF161070">
    <property type="entry name" value="SNF-like"/>
    <property type="match status" value="1"/>
</dbReference>
<keyword evidence="11" id="KW-1185">Reference proteome</keyword>
<dbReference type="AlphaFoldDB" id="A0A9J6E138"/>
<evidence type="ECO:0000256" key="9">
    <source>
        <dbReference type="SAM" id="Phobius"/>
    </source>
</evidence>
<keyword evidence="7 9" id="KW-0472">Membrane</keyword>
<evidence type="ECO:0000313" key="10">
    <source>
        <dbReference type="EMBL" id="KAH8027833.1"/>
    </source>
</evidence>
<dbReference type="Proteomes" id="UP000821866">
    <property type="component" value="Chromosome 4"/>
</dbReference>
<accession>A0A9J6E138</accession>
<evidence type="ECO:0000256" key="1">
    <source>
        <dbReference type="ARBA" id="ARBA00004141"/>
    </source>
</evidence>
<keyword evidence="8" id="KW-0915">Sodium</keyword>
<organism evidence="10 11">
    <name type="scientific">Rhipicephalus microplus</name>
    <name type="common">Cattle tick</name>
    <name type="synonym">Boophilus microplus</name>
    <dbReference type="NCBI Taxonomy" id="6941"/>
    <lineage>
        <taxon>Eukaryota</taxon>
        <taxon>Metazoa</taxon>
        <taxon>Ecdysozoa</taxon>
        <taxon>Arthropoda</taxon>
        <taxon>Chelicerata</taxon>
        <taxon>Arachnida</taxon>
        <taxon>Acari</taxon>
        <taxon>Parasitiformes</taxon>
        <taxon>Ixodida</taxon>
        <taxon>Ixodoidea</taxon>
        <taxon>Ixodidae</taxon>
        <taxon>Rhipicephalinae</taxon>
        <taxon>Rhipicephalus</taxon>
        <taxon>Boophilus</taxon>
    </lineage>
</organism>
<sequence length="107" mass="11635">MGSDDAMNGTERMRCIEGLRRCIVQGIVAMDFATSLVSACLMFSVLGNLAHVTGQAAETYVRGGSTKMFFMLISEYIGEANYPQLFASLFTITLLQLGLCQAVCCLF</sequence>